<accession>A0A923I6T8</accession>
<organism evidence="1 2">
    <name type="scientific">Anaerofilum hominis</name>
    <dbReference type="NCBI Taxonomy" id="2763016"/>
    <lineage>
        <taxon>Bacteria</taxon>
        <taxon>Bacillati</taxon>
        <taxon>Bacillota</taxon>
        <taxon>Clostridia</taxon>
        <taxon>Eubacteriales</taxon>
        <taxon>Oscillospiraceae</taxon>
        <taxon>Anaerofilum</taxon>
    </lineage>
</organism>
<evidence type="ECO:0000313" key="1">
    <source>
        <dbReference type="EMBL" id="MBC5580017.1"/>
    </source>
</evidence>
<dbReference type="Proteomes" id="UP000659630">
    <property type="component" value="Unassembled WGS sequence"/>
</dbReference>
<comment type="caution">
    <text evidence="1">The sequence shown here is derived from an EMBL/GenBank/DDBJ whole genome shotgun (WGS) entry which is preliminary data.</text>
</comment>
<dbReference type="SUPFAM" id="SSF158622">
    <property type="entry name" value="YheA/YmcA-like"/>
    <property type="match status" value="1"/>
</dbReference>
<dbReference type="Pfam" id="PF06133">
    <property type="entry name" value="Com_YlbF"/>
    <property type="match status" value="1"/>
</dbReference>
<reference evidence="1" key="1">
    <citation type="submission" date="2020-08" db="EMBL/GenBank/DDBJ databases">
        <title>Genome public.</title>
        <authorList>
            <person name="Liu C."/>
            <person name="Sun Q."/>
        </authorList>
    </citation>
    <scope>NUCLEOTIDE SEQUENCE</scope>
    <source>
        <strain evidence="1">BX8</strain>
    </source>
</reference>
<dbReference type="EMBL" id="JACONZ010000001">
    <property type="protein sequence ID" value="MBC5580017.1"/>
    <property type="molecule type" value="Genomic_DNA"/>
</dbReference>
<gene>
    <name evidence="1" type="ORF">H8S23_00680</name>
</gene>
<proteinExistence type="predicted"/>
<dbReference type="Gene3D" id="1.20.1500.10">
    <property type="entry name" value="YheA/YmcA-like"/>
    <property type="match status" value="1"/>
</dbReference>
<name>A0A923I6T8_9FIRM</name>
<dbReference type="RefSeq" id="WP_186886394.1">
    <property type="nucleotide sequence ID" value="NZ_JACONZ010000001.1"/>
</dbReference>
<dbReference type="InterPro" id="IPR023378">
    <property type="entry name" value="YheA/YmcA-like_dom_sf"/>
</dbReference>
<evidence type="ECO:0000313" key="2">
    <source>
        <dbReference type="Proteomes" id="UP000659630"/>
    </source>
</evidence>
<sequence length="134" mass="15081">MDIIDQVRALALELQKDQRYLVLENARRMNDADEELQQQIGEFNLARIDLNNEVSKQEKNAERITELNEKIQSIYTDVMNNESMQAYNEAKNEMDSLMQYINAILTTAVNGGDPMTVEEPSSCGGDCSGCSGCH</sequence>
<keyword evidence="2" id="KW-1185">Reference proteome</keyword>
<protein>
    <submittedName>
        <fullName evidence="1">YlbF family regulator</fullName>
    </submittedName>
</protein>
<dbReference type="InterPro" id="IPR010368">
    <property type="entry name" value="Com_YlbF"/>
</dbReference>
<dbReference type="AlphaFoldDB" id="A0A923I6T8"/>